<dbReference type="RefSeq" id="WP_123711250.1">
    <property type="nucleotide sequence ID" value="NZ_RKHR01000003.1"/>
</dbReference>
<name>A0A3N2DZS1_9GAMM</name>
<sequence length="90" mass="10093">MKPATNTAMRQLITTVRSVMPFSIPIQELCSGTCRGCAKKLLEYLDTELSEWEARLDDGESPGFNDLRQLTKTSRKIHAALVRNGLIEEP</sequence>
<dbReference type="AlphaFoldDB" id="A0A3N2DZS1"/>
<dbReference type="OrthoDB" id="6238348at2"/>
<reference evidence="1 2" key="1">
    <citation type="submission" date="2018-11" db="EMBL/GenBank/DDBJ databases">
        <title>Genomic Encyclopedia of Type Strains, Phase IV (KMG-IV): sequencing the most valuable type-strain genomes for metagenomic binning, comparative biology and taxonomic classification.</title>
        <authorList>
            <person name="Goeker M."/>
        </authorList>
    </citation>
    <scope>NUCLEOTIDE SEQUENCE [LARGE SCALE GENOMIC DNA]</scope>
    <source>
        <strain evidence="1 2">DSM 100316</strain>
    </source>
</reference>
<organism evidence="1 2">
    <name type="scientific">Sinobacterium caligoides</name>
    <dbReference type="NCBI Taxonomy" id="933926"/>
    <lineage>
        <taxon>Bacteria</taxon>
        <taxon>Pseudomonadati</taxon>
        <taxon>Pseudomonadota</taxon>
        <taxon>Gammaproteobacteria</taxon>
        <taxon>Cellvibrionales</taxon>
        <taxon>Spongiibacteraceae</taxon>
        <taxon>Sinobacterium</taxon>
    </lineage>
</organism>
<protein>
    <submittedName>
        <fullName evidence="1">Uncharacterized protein</fullName>
    </submittedName>
</protein>
<accession>A0A3N2DZS1</accession>
<comment type="caution">
    <text evidence="1">The sequence shown here is derived from an EMBL/GenBank/DDBJ whole genome shotgun (WGS) entry which is preliminary data.</text>
</comment>
<dbReference type="Proteomes" id="UP000275394">
    <property type="component" value="Unassembled WGS sequence"/>
</dbReference>
<gene>
    <name evidence="1" type="ORF">EDC56_0864</name>
</gene>
<dbReference type="EMBL" id="RKHR01000003">
    <property type="protein sequence ID" value="ROS05334.1"/>
    <property type="molecule type" value="Genomic_DNA"/>
</dbReference>
<keyword evidence="2" id="KW-1185">Reference proteome</keyword>
<proteinExistence type="predicted"/>
<evidence type="ECO:0000313" key="1">
    <source>
        <dbReference type="EMBL" id="ROS05334.1"/>
    </source>
</evidence>
<evidence type="ECO:0000313" key="2">
    <source>
        <dbReference type="Proteomes" id="UP000275394"/>
    </source>
</evidence>